<gene>
    <name evidence="1" type="ORF">KLDO_g4009</name>
</gene>
<name>A0A0A8LCA4_9SACH</name>
<sequence>MNWVSCLAKEFNRLYKKHQNMRASRYTEMVQQPVDQRVGAELDAILNESMLKSDPVFFYINDADELNYLKRVGISVSSANIVQILADFRKRAVQIDNTNVLENTVNCVPHEESFSISLSNGTNCESVKVNNCKFLLKKVFTFWRRPSRFNLRSAGSPVESKSSSCCSYLIPPRLNVMQEVVTYFNSSSSFLPTNKSKRSWSSQRHLKRFFKLP</sequence>
<evidence type="ECO:0000313" key="1">
    <source>
        <dbReference type="EMBL" id="CDO95780.1"/>
    </source>
</evidence>
<dbReference type="EMBL" id="CCBQ010000045">
    <property type="protein sequence ID" value="CDO95780.1"/>
    <property type="molecule type" value="Genomic_DNA"/>
</dbReference>
<keyword evidence="2" id="KW-1185">Reference proteome</keyword>
<comment type="caution">
    <text evidence="1">The sequence shown here is derived from an EMBL/GenBank/DDBJ whole genome shotgun (WGS) entry which is preliminary data.</text>
</comment>
<reference evidence="1 2" key="1">
    <citation type="submission" date="2014-03" db="EMBL/GenBank/DDBJ databases">
        <title>The genome of Kluyveromyces dobzhanskii.</title>
        <authorList>
            <person name="Nystedt B."/>
            <person name="Astrom S."/>
        </authorList>
    </citation>
    <scope>NUCLEOTIDE SEQUENCE [LARGE SCALE GENOMIC DNA]</scope>
    <source>
        <strain evidence="1 2">CBS 2104</strain>
    </source>
</reference>
<dbReference type="AlphaFoldDB" id="A0A0A8LCA4"/>
<protein>
    <submittedName>
        <fullName evidence="1">WGS project CCBQ000000000 data, contig 00015</fullName>
    </submittedName>
</protein>
<dbReference type="OrthoDB" id="4070451at2759"/>
<proteinExistence type="predicted"/>
<evidence type="ECO:0000313" key="2">
    <source>
        <dbReference type="Proteomes" id="UP000031516"/>
    </source>
</evidence>
<organism evidence="1 2">
    <name type="scientific">Kluyveromyces dobzhanskii CBS 2104</name>
    <dbReference type="NCBI Taxonomy" id="1427455"/>
    <lineage>
        <taxon>Eukaryota</taxon>
        <taxon>Fungi</taxon>
        <taxon>Dikarya</taxon>
        <taxon>Ascomycota</taxon>
        <taxon>Saccharomycotina</taxon>
        <taxon>Saccharomycetes</taxon>
        <taxon>Saccharomycetales</taxon>
        <taxon>Saccharomycetaceae</taxon>
        <taxon>Kluyveromyces</taxon>
    </lineage>
</organism>
<accession>A0A0A8LCA4</accession>
<dbReference type="Proteomes" id="UP000031516">
    <property type="component" value="Unassembled WGS sequence"/>
</dbReference>